<proteinExistence type="predicted"/>
<evidence type="ECO:0000313" key="2">
    <source>
        <dbReference type="Proteomes" id="UP000054383"/>
    </source>
</evidence>
<name>A0A0U1MBA9_TALIS</name>
<dbReference type="EMBL" id="CVMT01000025">
    <property type="protein sequence ID" value="CRG92887.1"/>
    <property type="molecule type" value="Genomic_DNA"/>
</dbReference>
<reference evidence="1 2" key="1">
    <citation type="submission" date="2015-04" db="EMBL/GenBank/DDBJ databases">
        <authorList>
            <person name="Syromyatnikov M.Y."/>
            <person name="Popov V.N."/>
        </authorList>
    </citation>
    <scope>NUCLEOTIDE SEQUENCE [LARGE SCALE GENOMIC DNA]</scope>
    <source>
        <strain evidence="1">WF-38-12</strain>
    </source>
</reference>
<keyword evidence="2" id="KW-1185">Reference proteome</keyword>
<organism evidence="1 2">
    <name type="scientific">Talaromyces islandicus</name>
    <name type="common">Penicillium islandicum</name>
    <dbReference type="NCBI Taxonomy" id="28573"/>
    <lineage>
        <taxon>Eukaryota</taxon>
        <taxon>Fungi</taxon>
        <taxon>Dikarya</taxon>
        <taxon>Ascomycota</taxon>
        <taxon>Pezizomycotina</taxon>
        <taxon>Eurotiomycetes</taxon>
        <taxon>Eurotiomycetidae</taxon>
        <taxon>Eurotiales</taxon>
        <taxon>Trichocomaceae</taxon>
        <taxon>Talaromyces</taxon>
        <taxon>Talaromyces sect. Islandici</taxon>
    </lineage>
</organism>
<accession>A0A0U1MBA9</accession>
<dbReference type="AlphaFoldDB" id="A0A0U1MBA9"/>
<dbReference type="Proteomes" id="UP000054383">
    <property type="component" value="Unassembled WGS sequence"/>
</dbReference>
<protein>
    <submittedName>
        <fullName evidence="1">Uncharacterized protein</fullName>
    </submittedName>
</protein>
<gene>
    <name evidence="1" type="ORF">PISL3812_09962</name>
</gene>
<dbReference type="OrthoDB" id="4230167at2759"/>
<evidence type="ECO:0000313" key="1">
    <source>
        <dbReference type="EMBL" id="CRG92887.1"/>
    </source>
</evidence>
<sequence>MSGEDSQHYVDPRALQLDPPLPIAQDVERHKMSFTNQGIAILSWGHPSPEVEQNLTDALEKDGSSKGKLVRRGVYGSELSKASLDFIMYGISNEEEKYIYSLLQSCHTEGEGESGDENIDTPGEPLIVDCSREDKDLGGPGKYRLGPYGYAQRQSLSLVRLLRGTVQFPAYLGSQLQDKAQVQQRSDPSPLALQKGDVLLMDSDLCLNWPLASSDGCFVERTFATGPQRFYLKRGYPVLDVAPFHATPSIRRLESSRANELSGGTKAA</sequence>